<dbReference type="EMBL" id="MJFZ01000429">
    <property type="protein sequence ID" value="RAW29402.1"/>
    <property type="molecule type" value="Genomic_DNA"/>
</dbReference>
<evidence type="ECO:0000313" key="2">
    <source>
        <dbReference type="EMBL" id="KAG2919102.1"/>
    </source>
</evidence>
<evidence type="ECO:0008006" key="8">
    <source>
        <dbReference type="Google" id="ProtNLM"/>
    </source>
</evidence>
<gene>
    <name evidence="6" type="ORF">PC110_g14232</name>
    <name evidence="1" type="ORF">PC113_g11396</name>
    <name evidence="2" type="ORF">PC115_g10250</name>
    <name evidence="3" type="ORF">PC117_g11685</name>
    <name evidence="4" type="ORF">PC118_g3385</name>
    <name evidence="5" type="ORF">PC129_g8914</name>
</gene>
<evidence type="ECO:0000313" key="7">
    <source>
        <dbReference type="Proteomes" id="UP000251314"/>
    </source>
</evidence>
<dbReference type="EMBL" id="RCMV01000269">
    <property type="protein sequence ID" value="KAG3220312.1"/>
    <property type="molecule type" value="Genomic_DNA"/>
</dbReference>
<dbReference type="EMBL" id="RCMI01000299">
    <property type="protein sequence ID" value="KAG2919102.1"/>
    <property type="molecule type" value="Genomic_DNA"/>
</dbReference>
<dbReference type="PANTHER" id="PTHR45125:SF3">
    <property type="entry name" value="NO-APICAL-MERISTEM-ASSOCIATED CARBOXY-TERMINAL DOMAIN PROTEIN"/>
    <property type="match status" value="1"/>
</dbReference>
<dbReference type="OrthoDB" id="91622at2759"/>
<proteinExistence type="predicted"/>
<sequence length="90" mass="9612">MPNAASWTQEEDVVLCRAYLNVSEDGATGTDQSSTLFRRQIFEAFVLLAGSDGSGRNPGALQSRWSRLINPDVASYASCLASSKAESHSG</sequence>
<dbReference type="Proteomes" id="UP000760860">
    <property type="component" value="Unassembled WGS sequence"/>
</dbReference>
<keyword evidence="7" id="KW-1185">Reference proteome</keyword>
<evidence type="ECO:0000313" key="3">
    <source>
        <dbReference type="EMBL" id="KAG2937454.1"/>
    </source>
</evidence>
<dbReference type="AlphaFoldDB" id="A0A329S174"/>
<name>A0A329S174_9STRA</name>
<reference evidence="5" key="2">
    <citation type="submission" date="2018-05" db="EMBL/GenBank/DDBJ databases">
        <title>Effector identification in a new, highly contiguous assembly of the strawberry crown rot pathogen Phytophthora cactorum.</title>
        <authorList>
            <person name="Armitage A.D."/>
            <person name="Nellist C.F."/>
            <person name="Bates H."/>
            <person name="Vickerstaff R.J."/>
            <person name="Harrison R.J."/>
        </authorList>
    </citation>
    <scope>NUCLEOTIDE SEQUENCE</scope>
    <source>
        <strain evidence="1">15-7</strain>
        <strain evidence="2">4032</strain>
        <strain evidence="3">4040</strain>
        <strain evidence="4">P415</strain>
        <strain evidence="5">P421</strain>
    </source>
</reference>
<dbReference type="PANTHER" id="PTHR45125">
    <property type="entry name" value="F21J9.4-RELATED"/>
    <property type="match status" value="1"/>
</dbReference>
<evidence type="ECO:0000313" key="6">
    <source>
        <dbReference type="EMBL" id="RAW29402.1"/>
    </source>
</evidence>
<dbReference type="EMBL" id="RCML01000057">
    <property type="protein sequence ID" value="KAG2994647.1"/>
    <property type="molecule type" value="Genomic_DNA"/>
</dbReference>
<dbReference type="Proteomes" id="UP000736787">
    <property type="component" value="Unassembled WGS sequence"/>
</dbReference>
<evidence type="ECO:0000313" key="4">
    <source>
        <dbReference type="EMBL" id="KAG2994647.1"/>
    </source>
</evidence>
<dbReference type="Proteomes" id="UP000697107">
    <property type="component" value="Unassembled WGS sequence"/>
</dbReference>
<dbReference type="Proteomes" id="UP000251314">
    <property type="component" value="Unassembled WGS sequence"/>
</dbReference>
<dbReference type="STRING" id="29920.A0A329S174"/>
<organism evidence="6 7">
    <name type="scientific">Phytophthora cactorum</name>
    <dbReference type="NCBI Taxonomy" id="29920"/>
    <lineage>
        <taxon>Eukaryota</taxon>
        <taxon>Sar</taxon>
        <taxon>Stramenopiles</taxon>
        <taxon>Oomycota</taxon>
        <taxon>Peronosporomycetes</taxon>
        <taxon>Peronosporales</taxon>
        <taxon>Peronosporaceae</taxon>
        <taxon>Phytophthora</taxon>
    </lineage>
</organism>
<accession>A0A329S174</accession>
<comment type="caution">
    <text evidence="6">The sequence shown here is derived from an EMBL/GenBank/DDBJ whole genome shotgun (WGS) entry which is preliminary data.</text>
</comment>
<evidence type="ECO:0000313" key="1">
    <source>
        <dbReference type="EMBL" id="KAG2856640.1"/>
    </source>
</evidence>
<dbReference type="Proteomes" id="UP000774804">
    <property type="component" value="Unassembled WGS sequence"/>
</dbReference>
<protein>
    <recommendedName>
        <fullName evidence="8">Myb-like domain-containing protein</fullName>
    </recommendedName>
</protein>
<dbReference type="Proteomes" id="UP000735874">
    <property type="component" value="Unassembled WGS sequence"/>
</dbReference>
<evidence type="ECO:0000313" key="5">
    <source>
        <dbReference type="EMBL" id="KAG3220312.1"/>
    </source>
</evidence>
<dbReference type="VEuPathDB" id="FungiDB:PC110_g14232"/>
<dbReference type="EMBL" id="RCMG01000324">
    <property type="protein sequence ID" value="KAG2856640.1"/>
    <property type="molecule type" value="Genomic_DNA"/>
</dbReference>
<dbReference type="EMBL" id="RCMK01000307">
    <property type="protein sequence ID" value="KAG2937454.1"/>
    <property type="molecule type" value="Genomic_DNA"/>
</dbReference>
<reference evidence="6 7" key="1">
    <citation type="submission" date="2018-01" db="EMBL/GenBank/DDBJ databases">
        <title>Draft genome of the strawberry crown rot pathogen Phytophthora cactorum.</title>
        <authorList>
            <person name="Armitage A.D."/>
            <person name="Lysoe E."/>
            <person name="Nellist C.F."/>
            <person name="Harrison R.J."/>
            <person name="Brurberg M.B."/>
        </authorList>
    </citation>
    <scope>NUCLEOTIDE SEQUENCE [LARGE SCALE GENOMIC DNA]</scope>
    <source>
        <strain evidence="6 7">10300</strain>
    </source>
</reference>